<name>A0A318K030_9NOCA</name>
<evidence type="ECO:0000256" key="5">
    <source>
        <dbReference type="ARBA" id="ARBA00023163"/>
    </source>
</evidence>
<dbReference type="RefSeq" id="WP_040733052.1">
    <property type="nucleotide sequence ID" value="NZ_QJKF01000010.1"/>
</dbReference>
<organism evidence="11 12">
    <name type="scientific">Nocardia tenerifensis</name>
    <dbReference type="NCBI Taxonomy" id="228006"/>
    <lineage>
        <taxon>Bacteria</taxon>
        <taxon>Bacillati</taxon>
        <taxon>Actinomycetota</taxon>
        <taxon>Actinomycetes</taxon>
        <taxon>Mycobacteriales</taxon>
        <taxon>Nocardiaceae</taxon>
        <taxon>Nocardia</taxon>
    </lineage>
</organism>
<evidence type="ECO:0000256" key="3">
    <source>
        <dbReference type="ARBA" id="ARBA00023015"/>
    </source>
</evidence>
<feature type="compositionally biased region" description="Basic residues" evidence="8">
    <location>
        <begin position="57"/>
        <end position="66"/>
    </location>
</feature>
<evidence type="ECO:0000256" key="8">
    <source>
        <dbReference type="SAM" id="MobiDB-lite"/>
    </source>
</evidence>
<evidence type="ECO:0000256" key="2">
    <source>
        <dbReference type="ARBA" id="ARBA00022490"/>
    </source>
</evidence>
<dbReference type="Gene3D" id="4.10.320.10">
    <property type="entry name" value="E3-binding domain"/>
    <property type="match status" value="1"/>
</dbReference>
<dbReference type="GO" id="GO:0009295">
    <property type="term" value="C:nucleoid"/>
    <property type="evidence" value="ECO:0007669"/>
    <property type="project" value="UniProtKB-SubCell"/>
</dbReference>
<dbReference type="AlphaFoldDB" id="A0A318K030"/>
<evidence type="ECO:0000313" key="11">
    <source>
        <dbReference type="EMBL" id="PXX60366.1"/>
    </source>
</evidence>
<keyword evidence="3" id="KW-0805">Transcription regulation</keyword>
<evidence type="ECO:0000256" key="1">
    <source>
        <dbReference type="ARBA" id="ARBA00004453"/>
    </source>
</evidence>
<dbReference type="InterPro" id="IPR024412">
    <property type="entry name" value="Lsr2_dim_dom"/>
</dbReference>
<evidence type="ECO:0000256" key="4">
    <source>
        <dbReference type="ARBA" id="ARBA00023125"/>
    </source>
</evidence>
<feature type="domain" description="Lsr2 dimerization" evidence="9">
    <location>
        <begin position="1"/>
        <end position="59"/>
    </location>
</feature>
<dbReference type="OrthoDB" id="4113332at2"/>
<gene>
    <name evidence="11" type="ORF">DFR70_110207</name>
</gene>
<dbReference type="FunFam" id="4.10.320.10:FF:000004">
    <property type="entry name" value="Nucleoid-associated protein Lsr2"/>
    <property type="match status" value="1"/>
</dbReference>
<dbReference type="Pfam" id="PF23359">
    <property type="entry name" value="Lsr2_DNA-bd"/>
    <property type="match status" value="1"/>
</dbReference>
<keyword evidence="2" id="KW-0963">Cytoplasm</keyword>
<dbReference type="Pfam" id="PF11774">
    <property type="entry name" value="Lsr2"/>
    <property type="match status" value="1"/>
</dbReference>
<evidence type="ECO:0000259" key="9">
    <source>
        <dbReference type="Pfam" id="PF11774"/>
    </source>
</evidence>
<evidence type="ECO:0000256" key="6">
    <source>
        <dbReference type="ARBA" id="ARBA00061177"/>
    </source>
</evidence>
<keyword evidence="12" id="KW-1185">Reference proteome</keyword>
<accession>A0A318K030</accession>
<feature type="region of interest" description="Disordered" evidence="8">
    <location>
        <begin position="55"/>
        <end position="77"/>
    </location>
</feature>
<dbReference type="InterPro" id="IPR036625">
    <property type="entry name" value="E3-bd_dom_sf"/>
</dbReference>
<dbReference type="EMBL" id="QJKF01000010">
    <property type="protein sequence ID" value="PXX60366.1"/>
    <property type="molecule type" value="Genomic_DNA"/>
</dbReference>
<dbReference type="InterPro" id="IPR055370">
    <property type="entry name" value="Lsr2_DNA-bd"/>
</dbReference>
<comment type="subcellular location">
    <subcellularLocation>
        <location evidence="1">Cytoplasm</location>
        <location evidence="1">Nucleoid</location>
    </subcellularLocation>
</comment>
<reference evidence="11 12" key="1">
    <citation type="submission" date="2018-05" db="EMBL/GenBank/DDBJ databases">
        <title>Genomic Encyclopedia of Type Strains, Phase IV (KMG-IV): sequencing the most valuable type-strain genomes for metagenomic binning, comparative biology and taxonomic classification.</title>
        <authorList>
            <person name="Goeker M."/>
        </authorList>
    </citation>
    <scope>NUCLEOTIDE SEQUENCE [LARGE SCALE GENOMIC DNA]</scope>
    <source>
        <strain evidence="11 12">DSM 44704</strain>
    </source>
</reference>
<protein>
    <recommendedName>
        <fullName evidence="7">Nucleoid-associated protein Lsr2</fullName>
    </recommendedName>
</protein>
<keyword evidence="4" id="KW-0238">DNA-binding</keyword>
<sequence>MAKKVTVTLVDDYDGKSKANETVQFSIDGVAYEIDLSTKNAGKLRVTLEPWAEKARKTGRAKRKGSGKATSATDREQTAAIREWARKNGHNVSTRGRIPADIVAAYNNAN</sequence>
<comment type="similarity">
    <text evidence="6">Belongs to the Lsr2 family.</text>
</comment>
<evidence type="ECO:0000259" key="10">
    <source>
        <dbReference type="Pfam" id="PF23359"/>
    </source>
</evidence>
<evidence type="ECO:0000256" key="7">
    <source>
        <dbReference type="ARBA" id="ARBA00072261"/>
    </source>
</evidence>
<proteinExistence type="inferred from homology"/>
<dbReference type="Proteomes" id="UP000247569">
    <property type="component" value="Unassembled WGS sequence"/>
</dbReference>
<dbReference type="Gene3D" id="3.30.60.230">
    <property type="entry name" value="Lsr2, dimerization domain"/>
    <property type="match status" value="1"/>
</dbReference>
<dbReference type="GO" id="GO:0016746">
    <property type="term" value="F:acyltransferase activity"/>
    <property type="evidence" value="ECO:0007669"/>
    <property type="project" value="InterPro"/>
</dbReference>
<evidence type="ECO:0000313" key="12">
    <source>
        <dbReference type="Proteomes" id="UP000247569"/>
    </source>
</evidence>
<dbReference type="InterPro" id="IPR042261">
    <property type="entry name" value="Lsr2-like_dimerization"/>
</dbReference>
<keyword evidence="5" id="KW-0804">Transcription</keyword>
<feature type="domain" description="Lsr2 DNA-binding" evidence="10">
    <location>
        <begin position="73"/>
        <end position="109"/>
    </location>
</feature>
<comment type="caution">
    <text evidence="11">The sequence shown here is derived from an EMBL/GenBank/DDBJ whole genome shotgun (WGS) entry which is preliminary data.</text>
</comment>
<dbReference type="GO" id="GO:0003677">
    <property type="term" value="F:DNA binding"/>
    <property type="evidence" value="ECO:0007669"/>
    <property type="project" value="UniProtKB-KW"/>
</dbReference>